<dbReference type="Pfam" id="PF03357">
    <property type="entry name" value="Snf7"/>
    <property type="match status" value="1"/>
</dbReference>
<feature type="compositionally biased region" description="Basic and acidic residues" evidence="5">
    <location>
        <begin position="179"/>
        <end position="188"/>
    </location>
</feature>
<protein>
    <submittedName>
        <fullName evidence="6">Vacuolar protein sorting-associated protein 32</fullName>
    </submittedName>
</protein>
<keyword evidence="4" id="KW-0175">Coiled coil</keyword>
<feature type="compositionally biased region" description="Acidic residues" evidence="5">
    <location>
        <begin position="152"/>
        <end position="176"/>
    </location>
</feature>
<sequence length="204" mass="22911">MSWLWGKKKKEPTVNAQTAGEKNAETIEMMNKKIEQLDRQAENMAKEAKAAMAKKNKKKALECMKRKKMYENQSTKFSQMRDNLEAQVITLQQAKFSAQAFNQYAMNTKAIKTELAGFDADKIDEIREENEEVTDQLNEMTDILAQPGADAADPDELEDELNQLMEEGDEVEEPGEAEPAARGKPAKEAEDEDAEAIMAQFGGI</sequence>
<comment type="similarity">
    <text evidence="2">Belongs to the SNF7 family.</text>
</comment>
<name>A0A193GQ67_9EUKA</name>
<evidence type="ECO:0000256" key="4">
    <source>
        <dbReference type="SAM" id="Coils"/>
    </source>
</evidence>
<organism evidence="6">
    <name type="scientific">Tritrichomonas foetus</name>
    <dbReference type="NCBI Taxonomy" id="1144522"/>
    <lineage>
        <taxon>Eukaryota</taxon>
        <taxon>Metamonada</taxon>
        <taxon>Parabasalia</taxon>
        <taxon>Tritrichomonadida</taxon>
        <taxon>Tritrichomonadidae</taxon>
        <taxon>Tritrichomonas</taxon>
    </lineage>
</organism>
<comment type="subcellular location">
    <subcellularLocation>
        <location evidence="1">Endosome</location>
    </subcellularLocation>
</comment>
<dbReference type="AlphaFoldDB" id="A0A193GQ67"/>
<dbReference type="SMR" id="A0A193GQ67"/>
<reference evidence="6" key="1">
    <citation type="submission" date="2016-06" db="EMBL/GenBank/DDBJ databases">
        <title>TfVPS32 regulates cell division in the parasite Tritrichomonas foetus.</title>
        <authorList>
            <person name="Coceres V.M."/>
        </authorList>
    </citation>
    <scope>NUCLEOTIDE SEQUENCE</scope>
</reference>
<dbReference type="GO" id="GO:0009898">
    <property type="term" value="C:cytoplasmic side of plasma membrane"/>
    <property type="evidence" value="ECO:0007669"/>
    <property type="project" value="TreeGrafter"/>
</dbReference>
<gene>
    <name evidence="6" type="primary">VPS32</name>
</gene>
<accession>A0A193GQ67</accession>
<dbReference type="PANTHER" id="PTHR22761">
    <property type="entry name" value="CHARGED MULTIVESICULAR BODY PROTEIN"/>
    <property type="match status" value="1"/>
</dbReference>
<dbReference type="GO" id="GO:0032511">
    <property type="term" value="P:late endosome to vacuole transport via multivesicular body sorting pathway"/>
    <property type="evidence" value="ECO:0007669"/>
    <property type="project" value="TreeGrafter"/>
</dbReference>
<dbReference type="GO" id="GO:0000815">
    <property type="term" value="C:ESCRT III complex"/>
    <property type="evidence" value="ECO:0007669"/>
    <property type="project" value="TreeGrafter"/>
</dbReference>
<evidence type="ECO:0000256" key="1">
    <source>
        <dbReference type="ARBA" id="ARBA00004177"/>
    </source>
</evidence>
<evidence type="ECO:0000256" key="2">
    <source>
        <dbReference type="ARBA" id="ARBA00006190"/>
    </source>
</evidence>
<evidence type="ECO:0000256" key="5">
    <source>
        <dbReference type="SAM" id="MobiDB-lite"/>
    </source>
</evidence>
<dbReference type="EMBL" id="KX426376">
    <property type="protein sequence ID" value="ANN81938.1"/>
    <property type="molecule type" value="mRNA"/>
</dbReference>
<feature type="region of interest" description="Disordered" evidence="5">
    <location>
        <begin position="146"/>
        <end position="194"/>
    </location>
</feature>
<dbReference type="GO" id="GO:0005771">
    <property type="term" value="C:multivesicular body"/>
    <property type="evidence" value="ECO:0007669"/>
    <property type="project" value="TreeGrafter"/>
</dbReference>
<dbReference type="Gene3D" id="1.10.287.1060">
    <property type="entry name" value="ESAT-6-like"/>
    <property type="match status" value="1"/>
</dbReference>
<feature type="coiled-coil region" evidence="4">
    <location>
        <begin position="27"/>
        <end position="87"/>
    </location>
</feature>
<evidence type="ECO:0000313" key="6">
    <source>
        <dbReference type="EMBL" id="ANN81938.1"/>
    </source>
</evidence>
<evidence type="ECO:0000256" key="3">
    <source>
        <dbReference type="ARBA" id="ARBA00022753"/>
    </source>
</evidence>
<feature type="region of interest" description="Disordered" evidence="5">
    <location>
        <begin position="1"/>
        <end position="21"/>
    </location>
</feature>
<dbReference type="PANTHER" id="PTHR22761:SF10">
    <property type="entry name" value="GH13992P"/>
    <property type="match status" value="1"/>
</dbReference>
<proteinExistence type="evidence at transcript level"/>
<dbReference type="GO" id="GO:0006900">
    <property type="term" value="P:vesicle budding from membrane"/>
    <property type="evidence" value="ECO:0007669"/>
    <property type="project" value="TreeGrafter"/>
</dbReference>
<feature type="compositionally biased region" description="Basic residues" evidence="5">
    <location>
        <begin position="1"/>
        <end position="10"/>
    </location>
</feature>
<dbReference type="InterPro" id="IPR005024">
    <property type="entry name" value="Snf7_fam"/>
</dbReference>
<keyword evidence="3" id="KW-0967">Endosome</keyword>